<keyword evidence="2" id="KW-0698">rRNA processing</keyword>
<feature type="compositionally biased region" description="Basic and acidic residues" evidence="9">
    <location>
        <begin position="898"/>
        <end position="913"/>
    </location>
</feature>
<dbReference type="InterPro" id="IPR049559">
    <property type="entry name" value="Rrp6p-like_exo"/>
</dbReference>
<dbReference type="Pfam" id="PF08066">
    <property type="entry name" value="PMC2NT"/>
    <property type="match status" value="1"/>
</dbReference>
<feature type="region of interest" description="Disordered" evidence="9">
    <location>
        <begin position="897"/>
        <end position="995"/>
    </location>
</feature>
<dbReference type="PROSITE" id="PS50967">
    <property type="entry name" value="HRDC"/>
    <property type="match status" value="1"/>
</dbReference>
<dbReference type="InterPro" id="IPR012588">
    <property type="entry name" value="Exosome-assoc_fac_Rrp6_N"/>
</dbReference>
<dbReference type="SMART" id="SM00474">
    <property type="entry name" value="35EXOc"/>
    <property type="match status" value="1"/>
</dbReference>
<dbReference type="Pfam" id="PF00501">
    <property type="entry name" value="AMP-binding"/>
    <property type="match status" value="1"/>
</dbReference>
<evidence type="ECO:0000256" key="4">
    <source>
        <dbReference type="ARBA" id="ARBA00022801"/>
    </source>
</evidence>
<dbReference type="CDD" id="cd06147">
    <property type="entry name" value="Rrp6p_like_exo"/>
    <property type="match status" value="1"/>
</dbReference>
<dbReference type="GO" id="GO:0004527">
    <property type="term" value="F:exonuclease activity"/>
    <property type="evidence" value="ECO:0007669"/>
    <property type="project" value="UniProtKB-KW"/>
</dbReference>
<organism evidence="11 12">
    <name type="scientific">Riccia sorocarpa</name>
    <dbReference type="NCBI Taxonomy" id="122646"/>
    <lineage>
        <taxon>Eukaryota</taxon>
        <taxon>Viridiplantae</taxon>
        <taxon>Streptophyta</taxon>
        <taxon>Embryophyta</taxon>
        <taxon>Marchantiophyta</taxon>
        <taxon>Marchantiopsida</taxon>
        <taxon>Marchantiidae</taxon>
        <taxon>Marchantiales</taxon>
        <taxon>Ricciaceae</taxon>
        <taxon>Riccia</taxon>
    </lineage>
</organism>
<protein>
    <recommendedName>
        <fullName evidence="10">HRDC domain-containing protein</fullName>
    </recommendedName>
</protein>
<feature type="compositionally biased region" description="Basic residues" evidence="9">
    <location>
        <begin position="956"/>
        <end position="966"/>
    </location>
</feature>
<dbReference type="GO" id="GO:0000178">
    <property type="term" value="C:exosome (RNase complex)"/>
    <property type="evidence" value="ECO:0007669"/>
    <property type="project" value="UniProtKB-KW"/>
</dbReference>
<evidence type="ECO:0000259" key="10">
    <source>
        <dbReference type="PROSITE" id="PS50967"/>
    </source>
</evidence>
<dbReference type="InterPro" id="IPR020845">
    <property type="entry name" value="AMP-binding_CS"/>
</dbReference>
<dbReference type="InterPro" id="IPR036397">
    <property type="entry name" value="RNaseH_sf"/>
</dbReference>
<evidence type="ECO:0000256" key="3">
    <source>
        <dbReference type="ARBA" id="ARBA00022722"/>
    </source>
</evidence>
<dbReference type="InterPro" id="IPR000873">
    <property type="entry name" value="AMP-dep_synth/lig_dom"/>
</dbReference>
<gene>
    <name evidence="11" type="ORF">R1sor_001462</name>
</gene>
<dbReference type="Proteomes" id="UP001633002">
    <property type="component" value="Unassembled WGS sequence"/>
</dbReference>
<dbReference type="InterPro" id="IPR010997">
    <property type="entry name" value="HRDC-like_sf"/>
</dbReference>
<keyword evidence="6" id="KW-0269">Exonuclease</keyword>
<dbReference type="CDD" id="cd05941">
    <property type="entry name" value="MCS"/>
    <property type="match status" value="1"/>
</dbReference>
<evidence type="ECO:0000256" key="9">
    <source>
        <dbReference type="SAM" id="MobiDB-lite"/>
    </source>
</evidence>
<dbReference type="PANTHER" id="PTHR12124:SF47">
    <property type="entry name" value="EXOSOME COMPONENT 10"/>
    <property type="match status" value="1"/>
</dbReference>
<keyword evidence="5" id="KW-0271">Exosome</keyword>
<dbReference type="InterPro" id="IPR002562">
    <property type="entry name" value="3'-5'_exonuclease_dom"/>
</dbReference>
<dbReference type="Gene3D" id="1.10.150.80">
    <property type="entry name" value="HRDC domain"/>
    <property type="match status" value="1"/>
</dbReference>
<evidence type="ECO:0000313" key="11">
    <source>
        <dbReference type="EMBL" id="KAL3683440.1"/>
    </source>
</evidence>
<comment type="subcellular location">
    <subcellularLocation>
        <location evidence="1">Nucleus</location>
    </subcellularLocation>
</comment>
<evidence type="ECO:0000313" key="12">
    <source>
        <dbReference type="Proteomes" id="UP001633002"/>
    </source>
</evidence>
<feature type="region of interest" description="Disordered" evidence="9">
    <location>
        <begin position="120"/>
        <end position="170"/>
    </location>
</feature>
<comment type="similarity">
    <text evidence="8">Belongs to the exosome component 10/RRP6 family.</text>
</comment>
<keyword evidence="3" id="KW-0540">Nuclease</keyword>
<comment type="caution">
    <text evidence="11">The sequence shown here is derived from an EMBL/GenBank/DDBJ whole genome shotgun (WGS) entry which is preliminary data.</text>
</comment>
<dbReference type="FunFam" id="1.10.150.80:FF:000001">
    <property type="entry name" value="Putative exosome component 10"/>
    <property type="match status" value="1"/>
</dbReference>
<name>A0ABD3GZB3_9MARC</name>
<dbReference type="Pfam" id="PF13193">
    <property type="entry name" value="AMP-binding_C"/>
    <property type="match status" value="1"/>
</dbReference>
<dbReference type="SUPFAM" id="SSF56801">
    <property type="entry name" value="Acetyl-CoA synthetase-like"/>
    <property type="match status" value="1"/>
</dbReference>
<dbReference type="Gene3D" id="3.30.420.10">
    <property type="entry name" value="Ribonuclease H-like superfamily/Ribonuclease H"/>
    <property type="match status" value="1"/>
</dbReference>
<evidence type="ECO:0000256" key="8">
    <source>
        <dbReference type="ARBA" id="ARBA00043957"/>
    </source>
</evidence>
<dbReference type="PROSITE" id="PS00455">
    <property type="entry name" value="AMP_BINDING"/>
    <property type="match status" value="1"/>
</dbReference>
<dbReference type="SMART" id="SM00341">
    <property type="entry name" value="HRDC"/>
    <property type="match status" value="1"/>
</dbReference>
<feature type="region of interest" description="Disordered" evidence="9">
    <location>
        <begin position="182"/>
        <end position="214"/>
    </location>
</feature>
<dbReference type="Gene3D" id="3.30.300.30">
    <property type="match status" value="1"/>
</dbReference>
<feature type="domain" description="HRDC" evidence="10">
    <location>
        <begin position="473"/>
        <end position="553"/>
    </location>
</feature>
<dbReference type="GO" id="GO:0005634">
    <property type="term" value="C:nucleus"/>
    <property type="evidence" value="ECO:0007669"/>
    <property type="project" value="UniProtKB-SubCell"/>
</dbReference>
<keyword evidence="4" id="KW-0378">Hydrolase</keyword>
<dbReference type="Pfam" id="PF01612">
    <property type="entry name" value="DNA_pol_A_exo1"/>
    <property type="match status" value="1"/>
</dbReference>
<evidence type="ECO:0000256" key="1">
    <source>
        <dbReference type="ARBA" id="ARBA00004123"/>
    </source>
</evidence>
<proteinExistence type="inferred from homology"/>
<keyword evidence="7" id="KW-0539">Nucleus</keyword>
<dbReference type="SUPFAM" id="SSF47819">
    <property type="entry name" value="HRDC-like"/>
    <property type="match status" value="1"/>
</dbReference>
<dbReference type="InterPro" id="IPR045092">
    <property type="entry name" value="Rrp6-like"/>
</dbReference>
<feature type="compositionally biased region" description="Polar residues" evidence="9">
    <location>
        <begin position="718"/>
        <end position="727"/>
    </location>
</feature>
<dbReference type="Gene3D" id="3.40.50.12780">
    <property type="entry name" value="N-terminal domain of ligase-like"/>
    <property type="match status" value="1"/>
</dbReference>
<dbReference type="GO" id="GO:0006364">
    <property type="term" value="P:rRNA processing"/>
    <property type="evidence" value="ECO:0007669"/>
    <property type="project" value="UniProtKB-KW"/>
</dbReference>
<evidence type="ECO:0000256" key="6">
    <source>
        <dbReference type="ARBA" id="ARBA00022839"/>
    </source>
</evidence>
<sequence length="1688" mass="185394">METGGGEEAKAQELRESVNGALPKAVKQLELASSHLPADQDFHFYSNFKEFKSPVKEVRNRVVTALSQITSWKEFYPSSSSSTSSLSKPWPADSDDAYDKLVGVQDDLLEQVDAFMDKSKAEKKEQKTPELPFSRPPPSQVSTSSKDIRIARKGKNDSSARSPVPFHVRHIPRPQDKFDVAVDNTSTPFRHPSRLDSGLQDEPAGNDGSKDETDHVLGSIHPLKDDLSQMAFVEPLTEPIEARHPEALERTPYTFVDTLHSLKRMSDKLERVSEIAVDLENHHYRSYQGFVCLMQVSTREEDFLVDTLAVRSHLAACLGRIFADSKIRKVMHGADRDIVWLQRDFGIYVCNMFDTGQAARVLQLPSAGLAYLLEHFCGVIADKRYQLADWRIRPLPAEMVKYAREDTHYLLYIHDLLKQELIALRGLRESDGEDPWMEVCRRSRDICLQLYTKEPFTETSFINLHGLYERQFRPDQVAAVAKLYAWRDQVARREDESTGYVLPNHLLFQIATEMPEDVRQLQMIAKWPQTYVGRNAPVIINLLQEAKKNPWPTPLQPRSRPGFRDAKVQEEEVEEEKVVISSPVEIGAPVVFTAEDGEDMEGVEVDALKQLEGESASTIKEDVFADIARKPSPVVVSRKAGSMLFGSRISSSATNLSFSNSVSSVVSENPATSAACLGIDAPAATQPDADGKMARVAVLPLKEAAPADVGNGSPPTLRHQQSPRSDLNLNNTIAGLEGNETKFRVDPVSASGAEAREEVNGSSLNALSPSFQPKVQVVNRNVPEVKLKGNITGFGASLFGRSKKLAKVHARMEVQAVESSIALPFRTTVSGDQAVCSPSVIGTPRAAEFTENTAEATDFGNEESRGVQDQNDVLGDTVIFEEEGEGNPCMVAEGQEALEEKHRTWWPPSREEGVLAGPSGGSGASTGKKPEEERNSGTNGDQEDQSFPPSISDLHRTHKRRKRKKGVASGLSGGATGTPSSVEPTDQRKKSKVDETVSGKVISLDACALNGSFNYAEARKQLGLQNLYFEKVDEQHDRSQIGFGRGKSKKNASSSRKYQNLGFDALRKVKMDPKPEGIPNAPRRQNLNELEKTVLFSPEAQVSCRRCAFRIYRGSMQEVASLQLYTCHQESPLRISKMDVIRAALKTGLAAPGKVAITSGDTTVTYLDLLLSADRICALLNSRCESVGDVLEAHDGFPRRVRESLESKGDGPCVGIMTTPGSEFVAAVWGSWLKGCVVVPLSVSFPEAELIHIVVNADISLILVTEESSKIVEGLAAKTSAELLILSESARGNDGNSPQLSDNVRLNLENGVSTTSGDTAALIIYTSGTTGKPKGVVHTHSGLGAQVRLISEAWACNSEDRLLHCLPLHHVHGFINALMTPLYAGAAVDLLPKFSTSGVWHSWRKCYPLEGKASESPVSVFTGVPTMYVRLLQGYANMDPQLRKASAHAAKQLRLMLSASSALPEPVLDEWESVTGHRLVERYGMTEFGMGLSNPLQGEKKPGFVGKPLPGIQIRIDEAISDEAGVGELLFKSPSMFREYWRQPQATKDSFTEDGYFRTGDMVRIDEDGYVKILGRTSVDILMVGGFKVSALEIEAVMLQHPVIAECAIFGIPDHDYGEVPCAVIVPSVADPATETQSLSLKELQSWASERLTPYKIPKELITLQTMPRNSMGKVNKKELKKTLTCIS</sequence>
<dbReference type="InterPro" id="IPR002121">
    <property type="entry name" value="HRDC_dom"/>
</dbReference>
<evidence type="ECO:0000256" key="5">
    <source>
        <dbReference type="ARBA" id="ARBA00022835"/>
    </source>
</evidence>
<feature type="compositionally biased region" description="Basic and acidic residues" evidence="9">
    <location>
        <begin position="985"/>
        <end position="995"/>
    </location>
</feature>
<dbReference type="PANTHER" id="PTHR12124">
    <property type="entry name" value="POLYMYOSITIS/SCLERODERMA AUTOANTIGEN-RELATED"/>
    <property type="match status" value="1"/>
</dbReference>
<feature type="region of interest" description="Disordered" evidence="9">
    <location>
        <begin position="75"/>
        <end position="96"/>
    </location>
</feature>
<feature type="compositionally biased region" description="Polar residues" evidence="9">
    <location>
        <begin position="936"/>
        <end position="949"/>
    </location>
</feature>
<dbReference type="InterPro" id="IPR044876">
    <property type="entry name" value="HRDC_dom_sf"/>
</dbReference>
<dbReference type="Pfam" id="PF00570">
    <property type="entry name" value="HRDC"/>
    <property type="match status" value="1"/>
</dbReference>
<dbReference type="InterPro" id="IPR045851">
    <property type="entry name" value="AMP-bd_C_sf"/>
</dbReference>
<keyword evidence="12" id="KW-1185">Reference proteome</keyword>
<dbReference type="InterPro" id="IPR012337">
    <property type="entry name" value="RNaseH-like_sf"/>
</dbReference>
<evidence type="ECO:0000256" key="2">
    <source>
        <dbReference type="ARBA" id="ARBA00022552"/>
    </source>
</evidence>
<dbReference type="InterPro" id="IPR025110">
    <property type="entry name" value="AMP-bd_C"/>
</dbReference>
<feature type="compositionally biased region" description="Basic and acidic residues" evidence="9">
    <location>
        <begin position="146"/>
        <end position="158"/>
    </location>
</feature>
<accession>A0ABD3GZB3</accession>
<feature type="region of interest" description="Disordered" evidence="9">
    <location>
        <begin position="705"/>
        <end position="727"/>
    </location>
</feature>
<dbReference type="SUPFAM" id="SSF53098">
    <property type="entry name" value="Ribonuclease H-like"/>
    <property type="match status" value="1"/>
</dbReference>
<feature type="compositionally biased region" description="Low complexity" evidence="9">
    <location>
        <begin position="78"/>
        <end position="87"/>
    </location>
</feature>
<reference evidence="11 12" key="1">
    <citation type="submission" date="2024-09" db="EMBL/GenBank/DDBJ databases">
        <title>Chromosome-scale assembly of Riccia sorocarpa.</title>
        <authorList>
            <person name="Paukszto L."/>
        </authorList>
    </citation>
    <scope>NUCLEOTIDE SEQUENCE [LARGE SCALE GENOMIC DNA]</scope>
    <source>
        <strain evidence="11">LP-2024</strain>
        <tissue evidence="11">Aerial parts of the thallus</tissue>
    </source>
</reference>
<evidence type="ECO:0000256" key="7">
    <source>
        <dbReference type="ARBA" id="ARBA00023242"/>
    </source>
</evidence>
<dbReference type="InterPro" id="IPR042099">
    <property type="entry name" value="ANL_N_sf"/>
</dbReference>
<dbReference type="EMBL" id="JBJQOH010000006">
    <property type="protein sequence ID" value="KAL3683440.1"/>
    <property type="molecule type" value="Genomic_DNA"/>
</dbReference>